<dbReference type="InterPro" id="IPR036583">
    <property type="entry name" value="23S_rRNA_IVS_sf"/>
</dbReference>
<proteinExistence type="predicted"/>
<dbReference type="Proteomes" id="UP000300142">
    <property type="component" value="Unassembled WGS sequence"/>
</dbReference>
<dbReference type="PANTHER" id="PTHR38471">
    <property type="entry name" value="FOUR HELIX BUNDLE PROTEIN"/>
    <property type="match status" value="1"/>
</dbReference>
<dbReference type="GO" id="GO:0005840">
    <property type="term" value="C:ribosome"/>
    <property type="evidence" value="ECO:0007669"/>
    <property type="project" value="UniProtKB-KW"/>
</dbReference>
<comment type="caution">
    <text evidence="1">The sequence shown here is derived from an EMBL/GenBank/DDBJ whole genome shotgun (WGS) entry which is preliminary data.</text>
</comment>
<evidence type="ECO:0000313" key="1">
    <source>
        <dbReference type="EMBL" id="GCL37179.1"/>
    </source>
</evidence>
<dbReference type="Pfam" id="PF05635">
    <property type="entry name" value="23S_rRNA_IVP"/>
    <property type="match status" value="1"/>
</dbReference>
<dbReference type="InterPro" id="IPR012657">
    <property type="entry name" value="23S_rRNA-intervening_sequence"/>
</dbReference>
<dbReference type="RefSeq" id="WP_137667457.1">
    <property type="nucleotide sequence ID" value="NZ_BJCE01000066.1"/>
</dbReference>
<dbReference type="AlphaFoldDB" id="A0A479ZWV0"/>
<name>A0A479ZWV0_9CYAN</name>
<accession>A0A479ZWV0</accession>
<evidence type="ECO:0000313" key="2">
    <source>
        <dbReference type="Proteomes" id="UP000300142"/>
    </source>
</evidence>
<dbReference type="NCBIfam" id="TIGR02436">
    <property type="entry name" value="four helix bundle protein"/>
    <property type="match status" value="1"/>
</dbReference>
<protein>
    <submittedName>
        <fullName evidence="1">S23 ribosomal protein</fullName>
    </submittedName>
</protein>
<dbReference type="Gene3D" id="1.20.1440.60">
    <property type="entry name" value="23S rRNA-intervening sequence"/>
    <property type="match status" value="1"/>
</dbReference>
<organism evidence="1 2">
    <name type="scientific">Sphaerospermopsis reniformis</name>
    <dbReference type="NCBI Taxonomy" id="531300"/>
    <lineage>
        <taxon>Bacteria</taxon>
        <taxon>Bacillati</taxon>
        <taxon>Cyanobacteriota</taxon>
        <taxon>Cyanophyceae</taxon>
        <taxon>Nostocales</taxon>
        <taxon>Aphanizomenonaceae</taxon>
        <taxon>Sphaerospermopsis</taxon>
    </lineage>
</organism>
<gene>
    <name evidence="1" type="ORF">SR1949_22860</name>
</gene>
<keyword evidence="1" id="KW-0689">Ribosomal protein</keyword>
<dbReference type="CDD" id="cd16377">
    <property type="entry name" value="23S_rRNA_IVP_like"/>
    <property type="match status" value="1"/>
</dbReference>
<keyword evidence="1" id="KW-0687">Ribonucleoprotein</keyword>
<dbReference type="PANTHER" id="PTHR38471:SF2">
    <property type="entry name" value="FOUR HELIX BUNDLE PROTEIN"/>
    <property type="match status" value="1"/>
</dbReference>
<dbReference type="EMBL" id="BJCE01000066">
    <property type="protein sequence ID" value="GCL37179.1"/>
    <property type="molecule type" value="Genomic_DNA"/>
</dbReference>
<sequence length="121" mass="13711">MQPARTFEDLIVWQKAHQFVLGVYQLTANFPNTEIYGLTSQIRRASVSIPANIAEGFKKKGDVDKVRFMNIAQASLEECRYYLILTDDLGYGNTSELMLKLQEVSRLLDSYAKAILKNSTS</sequence>
<keyword evidence="2" id="KW-1185">Reference proteome</keyword>
<dbReference type="SUPFAM" id="SSF158446">
    <property type="entry name" value="IVS-encoded protein-like"/>
    <property type="match status" value="1"/>
</dbReference>
<reference evidence="2" key="1">
    <citation type="submission" date="2019-02" db="EMBL/GenBank/DDBJ databases">
        <title>Draft genome sequence of Sphaerospermopsis reniformis NIES-1949.</title>
        <authorList>
            <person name="Yamaguchi H."/>
            <person name="Suzuki S."/>
            <person name="Kawachi M."/>
        </authorList>
    </citation>
    <scope>NUCLEOTIDE SEQUENCE [LARGE SCALE GENOMIC DNA]</scope>
    <source>
        <strain evidence="2">NIES-1949</strain>
    </source>
</reference>